<dbReference type="GO" id="GO:0016709">
    <property type="term" value="F:oxidoreductase activity, acting on paired donors, with incorporation or reduction of molecular oxygen, NAD(P)H as one donor, and incorporation of one atom of oxygen"/>
    <property type="evidence" value="ECO:0007669"/>
    <property type="project" value="UniProtKB-ARBA"/>
</dbReference>
<feature type="domain" description="FAD-binding" evidence="4">
    <location>
        <begin position="8"/>
        <end position="370"/>
    </location>
</feature>
<dbReference type="SUPFAM" id="SSF51905">
    <property type="entry name" value="FAD/NAD(P)-binding domain"/>
    <property type="match status" value="1"/>
</dbReference>
<organism evidence="5 6">
    <name type="scientific">Rhizorhabdus wittichii (strain DSM 6014 / CCUG 31198 / JCM 15750 / NBRC 105917 / EY 4224 / RW1)</name>
    <name type="common">Sphingomonas wittichii</name>
    <dbReference type="NCBI Taxonomy" id="392499"/>
    <lineage>
        <taxon>Bacteria</taxon>
        <taxon>Pseudomonadati</taxon>
        <taxon>Pseudomonadota</taxon>
        <taxon>Alphaproteobacteria</taxon>
        <taxon>Sphingomonadales</taxon>
        <taxon>Sphingomonadaceae</taxon>
        <taxon>Rhizorhabdus</taxon>
    </lineage>
</organism>
<comment type="cofactor">
    <cofactor evidence="1">
        <name>FAD</name>
        <dbReference type="ChEBI" id="CHEBI:57692"/>
    </cofactor>
</comment>
<evidence type="ECO:0000256" key="3">
    <source>
        <dbReference type="ARBA" id="ARBA00022827"/>
    </source>
</evidence>
<geneLocation type="plasmid" evidence="5 6">
    <name>pSWIT02</name>
</geneLocation>
<evidence type="ECO:0000313" key="6">
    <source>
        <dbReference type="Proteomes" id="UP000001989"/>
    </source>
</evidence>
<dbReference type="PANTHER" id="PTHR43004:SF19">
    <property type="entry name" value="BINDING MONOOXYGENASE, PUTATIVE (JCVI)-RELATED"/>
    <property type="match status" value="1"/>
</dbReference>
<proteinExistence type="predicted"/>
<keyword evidence="6" id="KW-1185">Reference proteome</keyword>
<name>A0A9J9HHE6_RHIWR</name>
<evidence type="ECO:0000256" key="2">
    <source>
        <dbReference type="ARBA" id="ARBA00022630"/>
    </source>
</evidence>
<accession>A0A9J9HHE6</accession>
<dbReference type="InterPro" id="IPR002938">
    <property type="entry name" value="FAD-bd"/>
</dbReference>
<dbReference type="Pfam" id="PF01494">
    <property type="entry name" value="FAD_binding_3"/>
    <property type="match status" value="1"/>
</dbReference>
<evidence type="ECO:0000313" key="5">
    <source>
        <dbReference type="EMBL" id="ABQ71514.1"/>
    </source>
</evidence>
<dbReference type="PRINTS" id="PR00420">
    <property type="entry name" value="RNGMNOXGNASE"/>
</dbReference>
<reference evidence="5 6" key="1">
    <citation type="journal article" date="2010" name="J. Bacteriol.">
        <title>Genome sequence of the dioxin-mineralizing bacterium Sphingomonas wittichii RW1.</title>
        <authorList>
            <person name="Miller T.R."/>
            <person name="Delcher A.L."/>
            <person name="Salzberg S.L."/>
            <person name="Saunders E."/>
            <person name="Detter J.C."/>
            <person name="Halden R.U."/>
        </authorList>
    </citation>
    <scope>NUCLEOTIDE SEQUENCE [LARGE SCALE GENOMIC DNA]</scope>
    <source>
        <strain evidence="6">DSM 6014 / CCUG 31198 / JCM 15750 / NBRC 105917 / EY 4224 / RW1</strain>
    </source>
</reference>
<dbReference type="EMBL" id="CP000701">
    <property type="protein sequence ID" value="ABQ71514.1"/>
    <property type="molecule type" value="Genomic_DNA"/>
</dbReference>
<dbReference type="Gene3D" id="3.50.50.60">
    <property type="entry name" value="FAD/NAD(P)-binding domain"/>
    <property type="match status" value="1"/>
</dbReference>
<keyword evidence="5" id="KW-0614">Plasmid</keyword>
<keyword evidence="3" id="KW-0274">FAD</keyword>
<keyword evidence="5" id="KW-0503">Monooxygenase</keyword>
<dbReference type="NCBIfam" id="NF004780">
    <property type="entry name" value="PRK06126.1"/>
    <property type="match status" value="1"/>
</dbReference>
<keyword evidence="2" id="KW-0285">Flavoprotein</keyword>
<dbReference type="GO" id="GO:0071949">
    <property type="term" value="F:FAD binding"/>
    <property type="evidence" value="ECO:0007669"/>
    <property type="project" value="InterPro"/>
</dbReference>
<dbReference type="Pfam" id="PF21274">
    <property type="entry name" value="Rng_hyd_C"/>
    <property type="match status" value="1"/>
</dbReference>
<evidence type="ECO:0000259" key="4">
    <source>
        <dbReference type="Pfam" id="PF01494"/>
    </source>
</evidence>
<evidence type="ECO:0000256" key="1">
    <source>
        <dbReference type="ARBA" id="ARBA00001974"/>
    </source>
</evidence>
<keyword evidence="5" id="KW-0560">Oxidoreductase</keyword>
<dbReference type="InterPro" id="IPR050641">
    <property type="entry name" value="RIFMO-like"/>
</dbReference>
<dbReference type="PANTHER" id="PTHR43004">
    <property type="entry name" value="TRK SYSTEM POTASSIUM UPTAKE PROTEIN"/>
    <property type="match status" value="1"/>
</dbReference>
<dbReference type="Gene3D" id="3.30.9.10">
    <property type="entry name" value="D-Amino Acid Oxidase, subunit A, domain 2"/>
    <property type="match status" value="1"/>
</dbReference>
<dbReference type="InterPro" id="IPR036188">
    <property type="entry name" value="FAD/NAD-bd_sf"/>
</dbReference>
<sequence length="564" mass="61490">MLPCSEKKVFIVGGGPCGLMLSIDLSRRGIPSILLDAKPRTAKNPQANATQARTMEHYRRLGFSKEIRSLGLPKDYPTDIAYFTRYSKQELARFQLPSSGDADAAIRKIGGSWTGAELPHRVPQMYVEEVLRRHAEASELASVNYGWRMIDFEQGADGVSATVEEAATGKQQKIRAEYLVGADGARSIVRSALGISYAGETGVHRDFFGGTMVALYLRAPDFYDQVKASRAWMYWAFNRERRSWLAAVNGKDEFSFHTQLKPGEDATIDEARAHELFQQVMGMALDIEIIDMGTWVAGHALYVEQMVSGRVILAGDAAHLFTPAGGLGYNTAVEDAVNLGWKLAAILKGQAGPELLASYEFERSKLAKRNTGYARGLADSIGNFIPSPALEEDSPEGVAARKEASDYLNTHARKEFNIPGVTFGGRYDGSAVIVPDGSDAPPDTRNEYIQSATPGGRPPHIWLDDGRSLYDTFGFEWTLLRLVPGAGAGADLIAAAEARGLDLKVVDVPTSEARALYESDCVIIRPDQIVGWRHREPYDANAVFDQLLGHVASTSQVATEAGAL</sequence>
<gene>
    <name evidence="5" type="ordered locus">Swit_4892</name>
</gene>
<dbReference type="Proteomes" id="UP000001989">
    <property type="component" value="Plasmid pSWIT02"/>
</dbReference>
<dbReference type="KEGG" id="swi:Swit_4892"/>
<protein>
    <submittedName>
        <fullName evidence="5">Monooxygenase, FAD-binding</fullName>
    </submittedName>
</protein>
<dbReference type="AlphaFoldDB" id="A0A9J9HHE6"/>
<dbReference type="Gene3D" id="3.40.30.120">
    <property type="match status" value="1"/>
</dbReference>
<dbReference type="OrthoDB" id="9791689at2"/>